<dbReference type="EMBL" id="BEYQ01000011">
    <property type="protein sequence ID" value="GBD54358.1"/>
    <property type="molecule type" value="Genomic_DNA"/>
</dbReference>
<protein>
    <submittedName>
        <fullName evidence="1">Uncharacterized protein</fullName>
    </submittedName>
</protein>
<reference evidence="2" key="1">
    <citation type="submission" date="2017-12" db="EMBL/GenBank/DDBJ databases">
        <title>Improved Draft Genome Sequence of Microcystis aeruginosa NIES-298, a Microcystin-Producing Cyanobacterium from Lake Kasumigaura, Japan.</title>
        <authorList>
            <person name="Yamaguchi H."/>
            <person name="Suzuki S."/>
            <person name="Kawachi M."/>
        </authorList>
    </citation>
    <scope>NUCLEOTIDE SEQUENCE [LARGE SCALE GENOMIC DNA]</scope>
    <source>
        <strain evidence="2">NIES-298</strain>
    </source>
</reference>
<proteinExistence type="predicted"/>
<sequence length="279" mass="32019">MSSSEPSNLSTSKTAELKIRLLEAEVNKLKAEEEEIRLRTKEVKNRQSSPWWKTPTFLQIVLTSLASVTILAFYINYALEPLRNKKVLESEIQNLKLEKKNLEDLEQLIKDKKQIQEQLQKDNDRLKAEWKNLKKENTDLIAKNQQLGREKEATQAMKNAQRIQSNINAVDSRAQTASKKGIVYIQVPLESVKSEAGRLQEFLRKQGYVAPGIEVVGINVSPKNSQIRYFYEEQEESAKQLSGMLDGFGLKGFNPTLIPGYEGKASRELLEIWYGRTYR</sequence>
<name>A0A2H6BVZ1_MICAE</name>
<dbReference type="AlphaFoldDB" id="A0A2H6BVZ1"/>
<evidence type="ECO:0000313" key="2">
    <source>
        <dbReference type="Proteomes" id="UP000236321"/>
    </source>
</evidence>
<dbReference type="Proteomes" id="UP000236321">
    <property type="component" value="Unassembled WGS sequence"/>
</dbReference>
<comment type="caution">
    <text evidence="1">The sequence shown here is derived from an EMBL/GenBank/DDBJ whole genome shotgun (WGS) entry which is preliminary data.</text>
</comment>
<accession>A0A2H6BVZ1</accession>
<gene>
    <name evidence="1" type="ORF">BGM30_34510</name>
</gene>
<evidence type="ECO:0000313" key="1">
    <source>
        <dbReference type="EMBL" id="GBD54358.1"/>
    </source>
</evidence>
<dbReference type="RefSeq" id="WP_103112914.1">
    <property type="nucleotide sequence ID" value="NZ_BEIU01000013.1"/>
</dbReference>
<organism evidence="1 2">
    <name type="scientific">Microcystis aeruginosa NIES-298</name>
    <dbReference type="NCBI Taxonomy" id="449468"/>
    <lineage>
        <taxon>Bacteria</taxon>
        <taxon>Bacillati</taxon>
        <taxon>Cyanobacteriota</taxon>
        <taxon>Cyanophyceae</taxon>
        <taxon>Oscillatoriophycideae</taxon>
        <taxon>Chroococcales</taxon>
        <taxon>Microcystaceae</taxon>
        <taxon>Microcystis</taxon>
    </lineage>
</organism>